<name>A0A085MPG2_9BILA</name>
<feature type="region of interest" description="Disordered" evidence="1">
    <location>
        <begin position="179"/>
        <end position="217"/>
    </location>
</feature>
<evidence type="ECO:0000313" key="4">
    <source>
        <dbReference type="EMBL" id="KFD67871.1"/>
    </source>
</evidence>
<dbReference type="Proteomes" id="UP000030758">
    <property type="component" value="Unassembled WGS sequence"/>
</dbReference>
<accession>A0A085MPG2</accession>
<organism evidence="3 5">
    <name type="scientific">Trichuris suis</name>
    <name type="common">pig whipworm</name>
    <dbReference type="NCBI Taxonomy" id="68888"/>
    <lineage>
        <taxon>Eukaryota</taxon>
        <taxon>Metazoa</taxon>
        <taxon>Ecdysozoa</taxon>
        <taxon>Nematoda</taxon>
        <taxon>Enoplea</taxon>
        <taxon>Dorylaimia</taxon>
        <taxon>Trichinellida</taxon>
        <taxon>Trichuridae</taxon>
        <taxon>Trichuris</taxon>
    </lineage>
</organism>
<gene>
    <name evidence="3" type="ORF">M513_00271</name>
    <name evidence="4" type="ORF">M514_00271</name>
</gene>
<dbReference type="OrthoDB" id="10446580at2759"/>
<proteinExistence type="predicted"/>
<evidence type="ECO:0000313" key="3">
    <source>
        <dbReference type="EMBL" id="KFD59108.1"/>
    </source>
</evidence>
<feature type="signal peptide" evidence="2">
    <location>
        <begin position="1"/>
        <end position="17"/>
    </location>
</feature>
<dbReference type="EMBL" id="KL367510">
    <property type="protein sequence ID" value="KFD67871.1"/>
    <property type="molecule type" value="Genomic_DNA"/>
</dbReference>
<keyword evidence="2" id="KW-0732">Signal</keyword>
<feature type="compositionally biased region" description="Basic and acidic residues" evidence="1">
    <location>
        <begin position="83"/>
        <end position="94"/>
    </location>
</feature>
<dbReference type="Proteomes" id="UP000030764">
    <property type="component" value="Unassembled WGS sequence"/>
</dbReference>
<feature type="compositionally biased region" description="Polar residues" evidence="1">
    <location>
        <begin position="194"/>
        <end position="205"/>
    </location>
</feature>
<reference evidence="3 5" key="1">
    <citation type="journal article" date="2014" name="Nat. Genet.">
        <title>Genome and transcriptome of the porcine whipworm Trichuris suis.</title>
        <authorList>
            <person name="Jex A.R."/>
            <person name="Nejsum P."/>
            <person name="Schwarz E.M."/>
            <person name="Hu L."/>
            <person name="Young N.D."/>
            <person name="Hall R.S."/>
            <person name="Korhonen P.K."/>
            <person name="Liao S."/>
            <person name="Thamsborg S."/>
            <person name="Xia J."/>
            <person name="Xu P."/>
            <person name="Wang S."/>
            <person name="Scheerlinck J.P."/>
            <person name="Hofmann A."/>
            <person name="Sternberg P.W."/>
            <person name="Wang J."/>
            <person name="Gasser R.B."/>
        </authorList>
    </citation>
    <scope>NUCLEOTIDE SEQUENCE [LARGE SCALE GENOMIC DNA]</scope>
    <source>
        <strain evidence="4">DCEP-RM93F</strain>
        <strain evidence="3">DCEP-RM93M</strain>
    </source>
</reference>
<evidence type="ECO:0000313" key="5">
    <source>
        <dbReference type="Proteomes" id="UP000030764"/>
    </source>
</evidence>
<evidence type="ECO:0000256" key="1">
    <source>
        <dbReference type="SAM" id="MobiDB-lite"/>
    </source>
</evidence>
<feature type="compositionally biased region" description="Basic and acidic residues" evidence="1">
    <location>
        <begin position="206"/>
        <end position="217"/>
    </location>
</feature>
<evidence type="ECO:0000256" key="2">
    <source>
        <dbReference type="SAM" id="SignalP"/>
    </source>
</evidence>
<feature type="region of interest" description="Disordered" evidence="1">
    <location>
        <begin position="34"/>
        <end position="94"/>
    </location>
</feature>
<sequence>MGARYFALFILLPLVFSVPLIDEEQFDERIITEQATTTASDVAVTSSEKSDSSSDSDSDEKVSTTEMSSPALSSLASEPLETTESRSDDKADRQQFEETNLIGSDLMQKIKLDDSSESSGTVDIKAEDSAFLNRSSGEMEKFSIDDLDESDVQAKLVDLLKNITRNMIESIRAVFANQEGEQSEPALKKEVNNEQEQLFPNSQEQLEIRTDDQSFLA</sequence>
<feature type="compositionally biased region" description="Low complexity" evidence="1">
    <location>
        <begin position="35"/>
        <end position="47"/>
    </location>
</feature>
<dbReference type="AlphaFoldDB" id="A0A085MPG2"/>
<feature type="chain" id="PRO_5007379466" evidence="2">
    <location>
        <begin position="18"/>
        <end position="217"/>
    </location>
</feature>
<protein>
    <submittedName>
        <fullName evidence="3">Uncharacterized protein</fullName>
    </submittedName>
</protein>
<dbReference type="EMBL" id="KL363182">
    <property type="protein sequence ID" value="KFD59108.1"/>
    <property type="molecule type" value="Genomic_DNA"/>
</dbReference>
<feature type="compositionally biased region" description="Low complexity" evidence="1">
    <location>
        <begin position="64"/>
        <end position="82"/>
    </location>
</feature>
<keyword evidence="5" id="KW-1185">Reference proteome</keyword>